<dbReference type="Proteomes" id="UP000230859">
    <property type="component" value="Unassembled WGS sequence"/>
</dbReference>
<dbReference type="Gene3D" id="3.40.50.720">
    <property type="entry name" value="NAD(P)-binding Rossmann-like Domain"/>
    <property type="match status" value="1"/>
</dbReference>
<dbReference type="InterPro" id="IPR020843">
    <property type="entry name" value="ER"/>
</dbReference>
<dbReference type="InterPro" id="IPR011032">
    <property type="entry name" value="GroES-like_sf"/>
</dbReference>
<dbReference type="Gene3D" id="3.90.180.10">
    <property type="entry name" value="Medium-chain alcohol dehydrogenases, catalytic domain"/>
    <property type="match status" value="1"/>
</dbReference>
<protein>
    <submittedName>
        <fullName evidence="3">Alcohol dehydrogenase</fullName>
    </submittedName>
</protein>
<dbReference type="SUPFAM" id="SSF50129">
    <property type="entry name" value="GroES-like"/>
    <property type="match status" value="1"/>
</dbReference>
<evidence type="ECO:0000313" key="4">
    <source>
        <dbReference type="Proteomes" id="UP000230859"/>
    </source>
</evidence>
<evidence type="ECO:0000259" key="2">
    <source>
        <dbReference type="SMART" id="SM00829"/>
    </source>
</evidence>
<keyword evidence="1" id="KW-0521">NADP</keyword>
<dbReference type="SUPFAM" id="SSF51735">
    <property type="entry name" value="NAD(P)-binding Rossmann-fold domains"/>
    <property type="match status" value="1"/>
</dbReference>
<dbReference type="EMBL" id="PCVY01000065">
    <property type="protein sequence ID" value="PIQ85466.1"/>
    <property type="molecule type" value="Genomic_DNA"/>
</dbReference>
<dbReference type="InterPro" id="IPR036291">
    <property type="entry name" value="NAD(P)-bd_dom_sf"/>
</dbReference>
<dbReference type="GO" id="GO:0016491">
    <property type="term" value="F:oxidoreductase activity"/>
    <property type="evidence" value="ECO:0007669"/>
    <property type="project" value="InterPro"/>
</dbReference>
<dbReference type="SMART" id="SM00829">
    <property type="entry name" value="PKS_ER"/>
    <property type="match status" value="1"/>
</dbReference>
<dbReference type="Pfam" id="PF08240">
    <property type="entry name" value="ADH_N"/>
    <property type="match status" value="1"/>
</dbReference>
<feature type="domain" description="Enoyl reductase (ER)" evidence="2">
    <location>
        <begin position="10"/>
        <end position="340"/>
    </location>
</feature>
<comment type="caution">
    <text evidence="3">The sequence shown here is derived from an EMBL/GenBank/DDBJ whole genome shotgun (WGS) entry which is preliminary data.</text>
</comment>
<dbReference type="PANTHER" id="PTHR44154:SF1">
    <property type="entry name" value="QUINONE OXIDOREDUCTASE"/>
    <property type="match status" value="1"/>
</dbReference>
<organism evidence="3 4">
    <name type="scientific">Candidatus Abzuiibacterium crystallinum</name>
    <dbReference type="NCBI Taxonomy" id="1974748"/>
    <lineage>
        <taxon>Bacteria</taxon>
        <taxon>Pseudomonadati</taxon>
        <taxon>Candidatus Omnitrophota</taxon>
        <taxon>Candidatus Abzuiibacterium</taxon>
    </lineage>
</organism>
<proteinExistence type="predicted"/>
<reference evidence="3 4" key="1">
    <citation type="submission" date="2017-09" db="EMBL/GenBank/DDBJ databases">
        <title>Depth-based differentiation of microbial function through sediment-hosted aquifers and enrichment of novel symbionts in the deep terrestrial subsurface.</title>
        <authorList>
            <person name="Probst A.J."/>
            <person name="Ladd B."/>
            <person name="Jarett J.K."/>
            <person name="Geller-Mcgrath D.E."/>
            <person name="Sieber C.M."/>
            <person name="Emerson J.B."/>
            <person name="Anantharaman K."/>
            <person name="Thomas B.C."/>
            <person name="Malmstrom R."/>
            <person name="Stieglmeier M."/>
            <person name="Klingl A."/>
            <person name="Woyke T."/>
            <person name="Ryan C.M."/>
            <person name="Banfield J.F."/>
        </authorList>
    </citation>
    <scope>NUCLEOTIDE SEQUENCE [LARGE SCALE GENOMIC DNA]</scope>
    <source>
        <strain evidence="3">CG11_big_fil_rev_8_21_14_0_20_45_26</strain>
    </source>
</reference>
<dbReference type="InterPro" id="IPR051603">
    <property type="entry name" value="Zinc-ADH_QOR/CCCR"/>
</dbReference>
<sequence length="342" mass="37573">MQAVIIQEHGGPEKLTYTEVPMPKIDPDEVLIKVHACALNHLDIWTRQGLPGVQIPMPHILGCDIMGEIAAKSEDTQEFQIGERVIVSPGLISDEDPLAETKWESLSSGYQIIGFQIDGGYAEYVKVPVRNVIPVSNRLKDDEWAALPLVFLTAWHMLVTRAAVQKGETVLIHAAGSGVGTAGIQVAKHLGACVITTAGTDEKLERAKEIGADFTINYKKKDFADEVRRLTNQEGVDVVLEHIGPETFVKSLASLKKKGRLVTCGATSGPNVQLDLRFIFMRQLAVMGCYMGGIEELREVVKLAESGVFKPVVDKVFPLKEARAAHERMQKRENCGKIVLKI</sequence>
<dbReference type="PANTHER" id="PTHR44154">
    <property type="entry name" value="QUINONE OXIDOREDUCTASE"/>
    <property type="match status" value="1"/>
</dbReference>
<evidence type="ECO:0000313" key="3">
    <source>
        <dbReference type="EMBL" id="PIQ85466.1"/>
    </source>
</evidence>
<gene>
    <name evidence="3" type="ORF">COV74_08225</name>
</gene>
<dbReference type="InterPro" id="IPR013154">
    <property type="entry name" value="ADH-like_N"/>
</dbReference>
<name>A0A2H0LMA9_9BACT</name>
<evidence type="ECO:0000256" key="1">
    <source>
        <dbReference type="ARBA" id="ARBA00022857"/>
    </source>
</evidence>
<dbReference type="InterPro" id="IPR013149">
    <property type="entry name" value="ADH-like_C"/>
</dbReference>
<dbReference type="AlphaFoldDB" id="A0A2H0LMA9"/>
<dbReference type="CDD" id="cd08266">
    <property type="entry name" value="Zn_ADH_like1"/>
    <property type="match status" value="1"/>
</dbReference>
<dbReference type="Pfam" id="PF00107">
    <property type="entry name" value="ADH_zinc_N"/>
    <property type="match status" value="1"/>
</dbReference>
<accession>A0A2H0LMA9</accession>